<accession>A0ACC1R3I2</accession>
<protein>
    <submittedName>
        <fullName evidence="1">Uncharacterized protein</fullName>
    </submittedName>
</protein>
<comment type="caution">
    <text evidence="1">The sequence shown here is derived from an EMBL/GenBank/DDBJ whole genome shotgun (WGS) entry which is preliminary data.</text>
</comment>
<sequence>MRAFTRRLRQALPPPSVSVMPCAKTPTRPLARQYGTSSPRTKATALRQQQYHLFAARSVHTTSKLAKQQKSQEHTPTSFQDLDVLGNAPVPSTSVDVCMYDGFGLNSGITITDGDGALLVDGEAFTWRPWEITGEMRLLNSKGQFDVPAEAFGVFDMLWPRPDLLIIGTGKSIAPLSPKLKKHISSLGMRLEVLDTRNAASQFNLLATERGVTDVAAVLIPIGWQEGVGAAE</sequence>
<keyword evidence="2" id="KW-1185">Reference proteome</keyword>
<name>A0ACC1R3I2_9HYPO</name>
<proteinExistence type="predicted"/>
<evidence type="ECO:0000313" key="1">
    <source>
        <dbReference type="EMBL" id="KAJ3496358.1"/>
    </source>
</evidence>
<reference evidence="1" key="1">
    <citation type="submission" date="2022-07" db="EMBL/GenBank/DDBJ databases">
        <title>Genome Sequence of Lecanicillium saksenae.</title>
        <authorList>
            <person name="Buettner E."/>
        </authorList>
    </citation>
    <scope>NUCLEOTIDE SEQUENCE</scope>
    <source>
        <strain evidence="1">VT-O1</strain>
    </source>
</reference>
<gene>
    <name evidence="1" type="ORF">NLG97_g2710</name>
</gene>
<dbReference type="EMBL" id="JANAKD010000198">
    <property type="protein sequence ID" value="KAJ3496358.1"/>
    <property type="molecule type" value="Genomic_DNA"/>
</dbReference>
<dbReference type="Proteomes" id="UP001148737">
    <property type="component" value="Unassembled WGS sequence"/>
</dbReference>
<evidence type="ECO:0000313" key="2">
    <source>
        <dbReference type="Proteomes" id="UP001148737"/>
    </source>
</evidence>
<organism evidence="1 2">
    <name type="scientific">Lecanicillium saksenae</name>
    <dbReference type="NCBI Taxonomy" id="468837"/>
    <lineage>
        <taxon>Eukaryota</taxon>
        <taxon>Fungi</taxon>
        <taxon>Dikarya</taxon>
        <taxon>Ascomycota</taxon>
        <taxon>Pezizomycotina</taxon>
        <taxon>Sordariomycetes</taxon>
        <taxon>Hypocreomycetidae</taxon>
        <taxon>Hypocreales</taxon>
        <taxon>Cordycipitaceae</taxon>
        <taxon>Lecanicillium</taxon>
    </lineage>
</organism>